<dbReference type="Proteomes" id="UP001215151">
    <property type="component" value="Unassembled WGS sequence"/>
</dbReference>
<dbReference type="Pfam" id="PF18759">
    <property type="entry name" value="Plavaka"/>
    <property type="match status" value="1"/>
</dbReference>
<name>A0AAD7X7D0_9APHY</name>
<reference evidence="1" key="1">
    <citation type="submission" date="2022-11" db="EMBL/GenBank/DDBJ databases">
        <title>Genome Sequence of Cubamyces cubensis.</title>
        <authorList>
            <person name="Buettner E."/>
        </authorList>
    </citation>
    <scope>NUCLEOTIDE SEQUENCE</scope>
    <source>
        <strain evidence="1">MPL-01</strain>
    </source>
</reference>
<evidence type="ECO:0000313" key="2">
    <source>
        <dbReference type="Proteomes" id="UP001215151"/>
    </source>
</evidence>
<dbReference type="EMBL" id="JAPEVG010000411">
    <property type="protein sequence ID" value="KAJ8463177.1"/>
    <property type="molecule type" value="Genomic_DNA"/>
</dbReference>
<organism evidence="1 2">
    <name type="scientific">Trametes cubensis</name>
    <dbReference type="NCBI Taxonomy" id="1111947"/>
    <lineage>
        <taxon>Eukaryota</taxon>
        <taxon>Fungi</taxon>
        <taxon>Dikarya</taxon>
        <taxon>Basidiomycota</taxon>
        <taxon>Agaricomycotina</taxon>
        <taxon>Agaricomycetes</taxon>
        <taxon>Polyporales</taxon>
        <taxon>Polyporaceae</taxon>
        <taxon>Trametes</taxon>
    </lineage>
</organism>
<accession>A0AAD7X7D0</accession>
<dbReference type="InterPro" id="IPR041078">
    <property type="entry name" value="Plavaka"/>
</dbReference>
<comment type="caution">
    <text evidence="1">The sequence shown here is derived from an EMBL/GenBank/DDBJ whole genome shotgun (WGS) entry which is preliminary data.</text>
</comment>
<proteinExistence type="predicted"/>
<evidence type="ECO:0000313" key="1">
    <source>
        <dbReference type="EMBL" id="KAJ8463177.1"/>
    </source>
</evidence>
<dbReference type="AlphaFoldDB" id="A0AAD7X7D0"/>
<keyword evidence="2" id="KW-1185">Reference proteome</keyword>
<gene>
    <name evidence="1" type="ORF">ONZ51_g10422</name>
</gene>
<sequence length="481" mass="54994">MNAVATRENNGPHPFRDLEKILDALSAVDDSREFSRRCRAAGVKPLFHPFWEQLPFVNIFYSITPDVLHQLYQGVVKHLISWVQAAYGAEEIDARCSRMPPNHNLRHFGKGISKMSRVTGGEHQDICRILLGLVAGMPLTGGVSPLRLVQATRALLDFLYLAQYPVHTSHTLDLLDDARNRFHANKNVFRDLGIRSHFKLPKLHSFDHYRLSIELFGTTDNYDTQFSERLHIDFAKEAFRATNKKHEFSQMTVWLERREKIHRHTAYIQSRIDKGSLISSREPVVRPAKPRLSHVQLTRHPSVKGLEFEDAMVQYGATFFRDALTRFVAQTRHPDFTAAQVEHASAGIFFSFRKIAAFHKVKFWIEDESGLTIDDTNGPTDVAHAHPSRLGKHDKTIPGRFDTVLVKRSTDDGEQRSGVHRYQVAQLRLVFQLPEEAKNDLFPGHPSPPEYLAYIEHFTPFPRLPDPATGLYQSTYYVAAT</sequence>
<protein>
    <submittedName>
        <fullName evidence="1">Uncharacterized protein</fullName>
    </submittedName>
</protein>